<dbReference type="PANTHER" id="PTHR36649:SF28">
    <property type="entry name" value="UBIQUITIN-LIKE DOMAIN-CONTAINING PROTEIN"/>
    <property type="match status" value="1"/>
</dbReference>
<evidence type="ECO:0000313" key="3">
    <source>
        <dbReference type="Proteomes" id="UP000626109"/>
    </source>
</evidence>
<gene>
    <name evidence="2" type="ORF">PGLA2088_LOCUS44988</name>
</gene>
<proteinExistence type="predicted"/>
<name>A0A813LLP1_POLGL</name>
<dbReference type="PANTHER" id="PTHR36649">
    <property type="entry name" value="UBIQUITIN-LIKE DOMAIN-CONTAINING PROTEIN"/>
    <property type="match status" value="1"/>
</dbReference>
<accession>A0A813LLP1</accession>
<feature type="region of interest" description="Disordered" evidence="1">
    <location>
        <begin position="265"/>
        <end position="288"/>
    </location>
</feature>
<evidence type="ECO:0000256" key="1">
    <source>
        <dbReference type="SAM" id="MobiDB-lite"/>
    </source>
</evidence>
<reference evidence="2" key="1">
    <citation type="submission" date="2021-02" db="EMBL/GenBank/DDBJ databases">
        <authorList>
            <person name="Dougan E. K."/>
            <person name="Rhodes N."/>
            <person name="Thang M."/>
            <person name="Chan C."/>
        </authorList>
    </citation>
    <scope>NUCLEOTIDE SEQUENCE</scope>
</reference>
<protein>
    <submittedName>
        <fullName evidence="2">Uncharacterized protein</fullName>
    </submittedName>
</protein>
<sequence length="619" mass="70346">MGRKKHKNLAPRVICFDGQPVTEAVCGHSRSMGLTSTARGGKSEPGGDSSDCMVGKWHYGTSAFESFMLSRNESGKLCFSRQSAAGKTSGIEKSQGQQDGWLVFKLVTGCSCVGTLRLCFDHQTSTIKSNFKSNHEHEWGETLVACQDLSQKKEMEKERRLQVQIGVEEDRRAAELEEEQRRIAPMPEQLKQAERKNDELTAELNAEKALCLMVHQNNQLVVQSLEVEKKRRLALETKQLELMTNLEMQQRLTVELKDELVNRLQQSEKRHEMQSSKKAKEELKRDRAVKEELKRTVESQAAQHAAERRVLQAMKQKLAQENQEAAASLRRLQNQLQDDAESFQHQIYQLAMEKDMLAAQMADRQKKEQEHLRLAKEGPQRFQMCQTYKDAVVAFNQLGIAPPLTERQFDRCYCNTCYLANFPNTIKNEGPKEYVVPRGWVRIGLKAPALFQDQDANVWKKWMVSFHGTKPGSVKSILCNGNFIAMPGDTLSDGTKLRSLNSAGREDRCIYTSPTVRYAGLQVYAAPMNLTGTDKCCQMVFQCRQDPGTDQSPAFTEQAETMSFRSQWGMAQLCPHVPIERIEWITRRRQTVVPYGLLIRTYTATSPPTEGFKSPVDKH</sequence>
<dbReference type="EMBL" id="CAJNNW010035489">
    <property type="protein sequence ID" value="CAE8728025.1"/>
    <property type="molecule type" value="Genomic_DNA"/>
</dbReference>
<comment type="caution">
    <text evidence="2">The sequence shown here is derived from an EMBL/GenBank/DDBJ whole genome shotgun (WGS) entry which is preliminary data.</text>
</comment>
<dbReference type="AlphaFoldDB" id="A0A813LLP1"/>
<evidence type="ECO:0000313" key="2">
    <source>
        <dbReference type="EMBL" id="CAE8728025.1"/>
    </source>
</evidence>
<organism evidence="2 3">
    <name type="scientific">Polarella glacialis</name>
    <name type="common">Dinoflagellate</name>
    <dbReference type="NCBI Taxonomy" id="89957"/>
    <lineage>
        <taxon>Eukaryota</taxon>
        <taxon>Sar</taxon>
        <taxon>Alveolata</taxon>
        <taxon>Dinophyceae</taxon>
        <taxon>Suessiales</taxon>
        <taxon>Suessiaceae</taxon>
        <taxon>Polarella</taxon>
    </lineage>
</organism>
<dbReference type="Proteomes" id="UP000626109">
    <property type="component" value="Unassembled WGS sequence"/>
</dbReference>